<name>A0A4R7DAI3_9SPHI</name>
<dbReference type="Pfam" id="PF01432">
    <property type="entry name" value="Peptidase_M3"/>
    <property type="match status" value="1"/>
</dbReference>
<dbReference type="Proteomes" id="UP000294752">
    <property type="component" value="Unassembled WGS sequence"/>
</dbReference>
<dbReference type="PANTHER" id="PTHR43660:SF1">
    <property type="entry name" value="DIPEPTIDYL CARBOXYPEPTIDASE"/>
    <property type="match status" value="1"/>
</dbReference>
<evidence type="ECO:0000313" key="9">
    <source>
        <dbReference type="EMBL" id="TDS17402.1"/>
    </source>
</evidence>
<comment type="caution">
    <text evidence="9">The sequence shown here is derived from an EMBL/GenBank/DDBJ whole genome shotgun (WGS) entry which is preliminary data.</text>
</comment>
<keyword evidence="4 7" id="KW-0378">Hydrolase</keyword>
<dbReference type="InterPro" id="IPR024077">
    <property type="entry name" value="Neurolysin/TOP_dom2"/>
</dbReference>
<evidence type="ECO:0000256" key="2">
    <source>
        <dbReference type="ARBA" id="ARBA00022670"/>
    </source>
</evidence>
<evidence type="ECO:0000256" key="4">
    <source>
        <dbReference type="ARBA" id="ARBA00022801"/>
    </source>
</evidence>
<evidence type="ECO:0000313" key="10">
    <source>
        <dbReference type="Proteomes" id="UP000294752"/>
    </source>
</evidence>
<dbReference type="InterPro" id="IPR045090">
    <property type="entry name" value="Pept_M3A_M3B"/>
</dbReference>
<keyword evidence="2 7" id="KW-0645">Protease</keyword>
<dbReference type="Gene3D" id="1.10.1370.10">
    <property type="entry name" value="Neurolysin, domain 3"/>
    <property type="match status" value="1"/>
</dbReference>
<evidence type="ECO:0000256" key="5">
    <source>
        <dbReference type="ARBA" id="ARBA00022833"/>
    </source>
</evidence>
<dbReference type="InterPro" id="IPR001567">
    <property type="entry name" value="Pept_M3A_M3B_dom"/>
</dbReference>
<keyword evidence="6 7" id="KW-0482">Metalloprotease</keyword>
<evidence type="ECO:0000256" key="7">
    <source>
        <dbReference type="RuleBase" id="RU003435"/>
    </source>
</evidence>
<protein>
    <submittedName>
        <fullName evidence="9">Peptidyl-dipeptidase Dcp</fullName>
    </submittedName>
</protein>
<comment type="cofactor">
    <cofactor evidence="7">
        <name>Zn(2+)</name>
        <dbReference type="ChEBI" id="CHEBI:29105"/>
    </cofactor>
    <text evidence="7">Binds 1 zinc ion.</text>
</comment>
<dbReference type="SUPFAM" id="SSF55486">
    <property type="entry name" value="Metalloproteases ('zincins'), catalytic domain"/>
    <property type="match status" value="1"/>
</dbReference>
<dbReference type="GO" id="GO:0004222">
    <property type="term" value="F:metalloendopeptidase activity"/>
    <property type="evidence" value="ECO:0007669"/>
    <property type="project" value="InterPro"/>
</dbReference>
<dbReference type="InterPro" id="IPR024079">
    <property type="entry name" value="MetalloPept_cat_dom_sf"/>
</dbReference>
<organism evidence="9 10">
    <name type="scientific">Sphingobacterium paludis</name>
    <dbReference type="NCBI Taxonomy" id="1476465"/>
    <lineage>
        <taxon>Bacteria</taxon>
        <taxon>Pseudomonadati</taxon>
        <taxon>Bacteroidota</taxon>
        <taxon>Sphingobacteriia</taxon>
        <taxon>Sphingobacteriales</taxon>
        <taxon>Sphingobacteriaceae</taxon>
        <taxon>Sphingobacterium</taxon>
    </lineage>
</organism>
<keyword evidence="3 7" id="KW-0479">Metal-binding</keyword>
<dbReference type="Gene3D" id="3.40.390.10">
    <property type="entry name" value="Collagenase (Catalytic Domain)"/>
    <property type="match status" value="1"/>
</dbReference>
<dbReference type="PANTHER" id="PTHR43660">
    <property type="entry name" value="DIPEPTIDYL CARBOXYPEPTIDASE"/>
    <property type="match status" value="1"/>
</dbReference>
<dbReference type="GO" id="GO:0006508">
    <property type="term" value="P:proteolysis"/>
    <property type="evidence" value="ECO:0007669"/>
    <property type="project" value="UniProtKB-KW"/>
</dbReference>
<dbReference type="AlphaFoldDB" id="A0A4R7DAI3"/>
<dbReference type="InterPro" id="IPR034005">
    <property type="entry name" value="M3A_DCP"/>
</dbReference>
<keyword evidence="10" id="KW-1185">Reference proteome</keyword>
<accession>A0A4R7DAI3</accession>
<dbReference type="GO" id="GO:0004180">
    <property type="term" value="F:carboxypeptidase activity"/>
    <property type="evidence" value="ECO:0007669"/>
    <property type="project" value="TreeGrafter"/>
</dbReference>
<evidence type="ECO:0000259" key="8">
    <source>
        <dbReference type="Pfam" id="PF01432"/>
    </source>
</evidence>
<evidence type="ECO:0000256" key="1">
    <source>
        <dbReference type="ARBA" id="ARBA00006040"/>
    </source>
</evidence>
<dbReference type="CDD" id="cd06456">
    <property type="entry name" value="M3A_DCP"/>
    <property type="match status" value="1"/>
</dbReference>
<evidence type="ECO:0000256" key="3">
    <source>
        <dbReference type="ARBA" id="ARBA00022723"/>
    </source>
</evidence>
<dbReference type="Gene3D" id="1.10.1370.40">
    <property type="match status" value="1"/>
</dbReference>
<dbReference type="FunFam" id="3.40.390.10:FF:000009">
    <property type="entry name" value="Oligopeptidase A"/>
    <property type="match status" value="1"/>
</dbReference>
<dbReference type="RefSeq" id="WP_243835911.1">
    <property type="nucleotide sequence ID" value="NZ_SNZV01000001.1"/>
</dbReference>
<sequence length="678" mass="77126">MPMRIFDQKFTTVHDTAPFSKIKTEDYLPAFEQHIEKTKTEIEAITANREKPTFSNTIEALAYSGMQLDRLSSIFFNLHSAETNDELDKIAQEVAPKLSALANDINLNLALFERVKAVYAEKDTLTLTPEQQTLLNKSYKGFVRNGALLEADKKDRLRKIDAELAVLKLKFGENILAETNAYQLHLTDEKDLSGLPEGTIEAAKGLAESLGKAGWIFTLDYPSYIPFVTYANNRELRKEISLAAGRKAFQKNEHDNSEHLLSIVKLRFERAQLLGYSTHAHFVLEERMAQNPERVQVFLEDLLVKAKPAARGEFGELSAFAKKRDGLEQLEKWDGAYYSEKLKQEKFALDDELLKPYFKLEKVLNGAFTVAFKLFGLHFNEVDTIDKYHEEVQTFEVTDDQGKFIAVFYADFFPRKGKRNGAWMTSFKPQYRIEGNDERPHVSIVCNFTRPTASKPSLLTFNEVTTLFHEFGHALHGMLADTTYPNLSGTSVFWDFVELPSQIMENWCYEKDALALFARHYETNEAIPMDLVDKIKASASFLEGMATLRQLSFGLLDMGWHGQDPTNIQDVKAFENSCFASTQFYPDVADNAMSPSFSHIFNGGYSSGYYSYKWAEVLDADAFAYFQDKGIFDKEVATKFKDNILSQGGSEHPMTLYKRFRGKEPQVDALLKRAGLLT</sequence>
<dbReference type="GO" id="GO:0005829">
    <property type="term" value="C:cytosol"/>
    <property type="evidence" value="ECO:0007669"/>
    <property type="project" value="TreeGrafter"/>
</dbReference>
<proteinExistence type="inferred from homology"/>
<dbReference type="EMBL" id="SNZV01000001">
    <property type="protein sequence ID" value="TDS17402.1"/>
    <property type="molecule type" value="Genomic_DNA"/>
</dbReference>
<keyword evidence="5 7" id="KW-0862">Zinc</keyword>
<dbReference type="GO" id="GO:0046872">
    <property type="term" value="F:metal ion binding"/>
    <property type="evidence" value="ECO:0007669"/>
    <property type="project" value="UniProtKB-UniRule"/>
</dbReference>
<reference evidence="9 10" key="1">
    <citation type="submission" date="2019-03" db="EMBL/GenBank/DDBJ databases">
        <title>Genomic Encyclopedia of Type Strains, Phase III (KMG-III): the genomes of soil and plant-associated and newly described type strains.</title>
        <authorList>
            <person name="Whitman W."/>
        </authorList>
    </citation>
    <scope>NUCLEOTIDE SEQUENCE [LARGE SCALE GENOMIC DNA]</scope>
    <source>
        <strain evidence="9 10">CGMCC 1.12801</strain>
    </source>
</reference>
<comment type="similarity">
    <text evidence="1 7">Belongs to the peptidase M3 family.</text>
</comment>
<evidence type="ECO:0000256" key="6">
    <source>
        <dbReference type="ARBA" id="ARBA00023049"/>
    </source>
</evidence>
<gene>
    <name evidence="9" type="ORF">B0I21_101267</name>
</gene>
<feature type="domain" description="Peptidase M3A/M3B catalytic" evidence="8">
    <location>
        <begin position="228"/>
        <end position="675"/>
    </location>
</feature>